<dbReference type="Ensembl" id="ENSDLAT00005051888.2">
    <property type="protein sequence ID" value="ENSDLAP00005048667.2"/>
    <property type="gene ID" value="ENSDLAG00005021347.2"/>
</dbReference>
<dbReference type="GO" id="GO:0005125">
    <property type="term" value="F:cytokine activity"/>
    <property type="evidence" value="ECO:0007669"/>
    <property type="project" value="UniProtKB-UniRule"/>
</dbReference>
<dbReference type="PRINTS" id="PR01357">
    <property type="entry name" value="INTRLEUKN1AB"/>
</dbReference>
<evidence type="ECO:0000256" key="6">
    <source>
        <dbReference type="ARBA" id="ARBA00022514"/>
    </source>
</evidence>
<dbReference type="PRINTS" id="PR01359">
    <property type="entry name" value="INTRLEUKIN1B"/>
</dbReference>
<dbReference type="GO" id="GO:0042119">
    <property type="term" value="P:neutrophil activation"/>
    <property type="evidence" value="ECO:0007669"/>
    <property type="project" value="TreeGrafter"/>
</dbReference>
<keyword evidence="6" id="KW-0202">Cytokine</keyword>
<evidence type="ECO:0000256" key="8">
    <source>
        <dbReference type="ARBA" id="ARBA00022620"/>
    </source>
</evidence>
<dbReference type="Pfam" id="PF00340">
    <property type="entry name" value="IL1"/>
    <property type="match status" value="1"/>
</dbReference>
<dbReference type="GO" id="GO:0048246">
    <property type="term" value="P:macrophage chemotaxis"/>
    <property type="evidence" value="ECO:0007669"/>
    <property type="project" value="TreeGrafter"/>
</dbReference>
<evidence type="ECO:0000256" key="11">
    <source>
        <dbReference type="ARBA" id="ARBA00023246"/>
    </source>
</evidence>
<gene>
    <name evidence="13" type="primary">IL-1b</name>
    <name evidence="14" type="synonym">IL1Beta</name>
    <name evidence="15" type="synonym">LOC127376719</name>
</gene>
<evidence type="ECO:0000313" key="14">
    <source>
        <dbReference type="EMBL" id="CAC80553.1"/>
    </source>
</evidence>
<evidence type="ECO:0000256" key="5">
    <source>
        <dbReference type="ARBA" id="ARBA00022490"/>
    </source>
</evidence>
<dbReference type="GO" id="GO:0051924">
    <property type="term" value="P:regulation of calcium ion transport"/>
    <property type="evidence" value="ECO:0000314"/>
    <property type="project" value="AgBase"/>
</dbReference>
<accession>A0A8C4HZN7</accession>
<reference evidence="15" key="2">
    <citation type="submission" date="2025-05" db="UniProtKB">
        <authorList>
            <consortium name="Ensembl"/>
        </authorList>
    </citation>
    <scope>IDENTIFICATION</scope>
</reference>
<keyword evidence="11" id="KW-0497">Mitogen</keyword>
<sequence length="261" mass="29695">MESEMKCNMSEMWRSKMPQGLDLEITHHPLTMRRVVNLIIAMERLKGFSSETLMSTEFRDENLLNIMLESIVEEKIVFERGTTPTAQYSKRREVQCSVTDSEKRSLVLVPNSMELHAVMLQGGSDRCKVQLNMSTYLDRTPSAEAQTVALGIKGTNYYLSCHKDGEEPTLHLEVVDKASLANITSDSDMVRFLFYKQDSGLNISTLTSVPFSNWYISTAEENNRPVQMCQESARRHRAFNIDNLKVDPTTEDQVCPLLNGQ</sequence>
<evidence type="ECO:0000256" key="10">
    <source>
        <dbReference type="ARBA" id="ARBA00023228"/>
    </source>
</evidence>
<evidence type="ECO:0000256" key="2">
    <source>
        <dbReference type="ARBA" id="ARBA00004514"/>
    </source>
</evidence>
<dbReference type="Gene3D" id="2.80.10.50">
    <property type="match status" value="1"/>
</dbReference>
<dbReference type="GO" id="GO:0010628">
    <property type="term" value="P:positive regulation of gene expression"/>
    <property type="evidence" value="ECO:0007669"/>
    <property type="project" value="TreeGrafter"/>
</dbReference>
<keyword evidence="7 12" id="KW-0964">Secreted</keyword>
<dbReference type="GO" id="GO:0001934">
    <property type="term" value="P:positive regulation of protein phosphorylation"/>
    <property type="evidence" value="ECO:0000314"/>
    <property type="project" value="AgBase"/>
</dbReference>
<dbReference type="PRINTS" id="PR00264">
    <property type="entry name" value="INTERLEUKIN1"/>
</dbReference>
<dbReference type="SMR" id="Q90W84"/>
<comment type="similarity">
    <text evidence="4 12">Belongs to the IL-1 family.</text>
</comment>
<dbReference type="GO" id="GO:0051781">
    <property type="term" value="P:positive regulation of cell division"/>
    <property type="evidence" value="ECO:0007669"/>
    <property type="project" value="UniProtKB-KW"/>
</dbReference>
<proteinExistence type="evidence at transcript level"/>
<dbReference type="GO" id="GO:0071222">
    <property type="term" value="P:cellular response to lipopolysaccharide"/>
    <property type="evidence" value="ECO:0007669"/>
    <property type="project" value="TreeGrafter"/>
</dbReference>
<dbReference type="SMART" id="SM00125">
    <property type="entry name" value="IL1"/>
    <property type="match status" value="1"/>
</dbReference>
<evidence type="ECO:0000313" key="13">
    <source>
        <dbReference type="EMBL" id="CAC41006.1"/>
    </source>
</evidence>
<evidence type="ECO:0000256" key="3">
    <source>
        <dbReference type="ARBA" id="ARBA00004550"/>
    </source>
</evidence>
<evidence type="ECO:0000256" key="7">
    <source>
        <dbReference type="ARBA" id="ARBA00022525"/>
    </source>
</evidence>
<dbReference type="GO" id="GO:0005829">
    <property type="term" value="C:cytosol"/>
    <property type="evidence" value="ECO:0007669"/>
    <property type="project" value="UniProtKB-SubCell"/>
</dbReference>
<dbReference type="OMA" id="QKCLVMS"/>
<evidence type="ECO:0000256" key="9">
    <source>
        <dbReference type="ARBA" id="ARBA00023198"/>
    </source>
</evidence>
<dbReference type="InterPro" id="IPR000975">
    <property type="entry name" value="IL-1_fam"/>
</dbReference>
<evidence type="ECO:0000313" key="15">
    <source>
        <dbReference type="Ensembl" id="ENSDLAP00005048667.2"/>
    </source>
</evidence>
<reference evidence="13" key="1">
    <citation type="journal article" date="2001" name="Fish Shellfish Immunol.">
        <title>Phylogeny of cytokines: molecular cloning and expression analysis of sea bass Dicentrarchus labrax interleukin-1beta.</title>
        <authorList>
            <person name="Scapigliati G."/>
            <person name="Buonocore F."/>
            <person name="Bird S."/>
            <person name="Zou J."/>
            <person name="Pelegrin P."/>
            <person name="Falasca C."/>
            <person name="Prugnoli D."/>
            <person name="Secombes C.J."/>
        </authorList>
    </citation>
    <scope>NUCLEOTIDE SEQUENCE</scope>
    <source>
        <tissue evidence="13">Blood</tissue>
        <tissue evidence="14">Head</tissue>
        <tissue evidence="14">Kidney</tissue>
    </source>
</reference>
<organism evidence="13">
    <name type="scientific">Dicentrarchus labrax</name>
    <name type="common">European seabass</name>
    <name type="synonym">Morone labrax</name>
    <dbReference type="NCBI Taxonomy" id="13489"/>
    <lineage>
        <taxon>Eukaryota</taxon>
        <taxon>Metazoa</taxon>
        <taxon>Chordata</taxon>
        <taxon>Craniata</taxon>
        <taxon>Vertebrata</taxon>
        <taxon>Euteleostomi</taxon>
        <taxon>Actinopterygii</taxon>
        <taxon>Neopterygii</taxon>
        <taxon>Teleostei</taxon>
        <taxon>Neoteleostei</taxon>
        <taxon>Acanthomorphata</taxon>
        <taxon>Eupercaria</taxon>
        <taxon>Moronidae</taxon>
        <taxon>Dicentrarchus</taxon>
    </lineage>
</organism>
<dbReference type="GO" id="GO:0005764">
    <property type="term" value="C:lysosome"/>
    <property type="evidence" value="ECO:0007669"/>
    <property type="project" value="UniProtKB-SubCell"/>
</dbReference>
<keyword evidence="16" id="KW-1185">Reference proteome</keyword>
<dbReference type="Proteomes" id="UP000694389">
    <property type="component" value="Unassembled WGS sequence"/>
</dbReference>
<evidence type="ECO:0000256" key="4">
    <source>
        <dbReference type="ARBA" id="ARBA00010448"/>
    </source>
</evidence>
<dbReference type="AlphaFoldDB" id="Q90W84"/>
<dbReference type="EMBL" id="AJ269472">
    <property type="protein sequence ID" value="CAC80553.1"/>
    <property type="molecule type" value="mRNA"/>
</dbReference>
<dbReference type="GO" id="GO:0001660">
    <property type="term" value="P:fever generation"/>
    <property type="evidence" value="ECO:0007669"/>
    <property type="project" value="UniProtKB-KW"/>
</dbReference>
<dbReference type="OrthoDB" id="9449069at2759"/>
<accession>Q90W84</accession>
<keyword evidence="9" id="KW-0395">Inflammatory response</keyword>
<dbReference type="GO" id="GO:1901222">
    <property type="term" value="P:regulation of non-canonical NF-kappaB signal transduction"/>
    <property type="evidence" value="ECO:0007669"/>
    <property type="project" value="TreeGrafter"/>
</dbReference>
<dbReference type="GO" id="GO:0005615">
    <property type="term" value="C:extracellular space"/>
    <property type="evidence" value="ECO:0007669"/>
    <property type="project" value="UniProtKB-KW"/>
</dbReference>
<dbReference type="GO" id="GO:0019221">
    <property type="term" value="P:cytokine-mediated signaling pathway"/>
    <property type="evidence" value="ECO:0007669"/>
    <property type="project" value="TreeGrafter"/>
</dbReference>
<keyword evidence="8" id="KW-0666">Pyrogen</keyword>
<protein>
    <recommendedName>
        <fullName evidence="12">Interleukin-1</fullName>
    </recommendedName>
</protein>
<keyword evidence="10" id="KW-0458">Lysosome</keyword>
<evidence type="ECO:0000256" key="12">
    <source>
        <dbReference type="RuleBase" id="RU003753"/>
    </source>
</evidence>
<comment type="subcellular location">
    <subcellularLocation>
        <location evidence="2">Cytoplasm</location>
        <location evidence="2">Cytosol</location>
    </subcellularLocation>
    <subcellularLocation>
        <location evidence="1">Lysosome</location>
    </subcellularLocation>
    <subcellularLocation>
        <location evidence="3">Secreted</location>
        <location evidence="3">Extracellular exosome</location>
    </subcellularLocation>
</comment>
<dbReference type="GO" id="GO:0005149">
    <property type="term" value="F:interleukin-1 receptor binding"/>
    <property type="evidence" value="ECO:0007669"/>
    <property type="project" value="UniProtKB-UniRule"/>
</dbReference>
<dbReference type="CDD" id="cd23296">
    <property type="entry name" value="beta-trefoil_IL1B"/>
    <property type="match status" value="1"/>
</dbReference>
<dbReference type="GeneTree" id="ENSGT00950000182943"/>
<keyword evidence="5" id="KW-0963">Cytoplasm</keyword>
<dbReference type="EMBL" id="AJ311925">
    <property type="protein sequence ID" value="CAC41006.1"/>
    <property type="molecule type" value="Genomic_DNA"/>
</dbReference>
<dbReference type="PANTHER" id="PTHR10078">
    <property type="entry name" value="INTERLEUKIN-1 FAMILY MEMBER"/>
    <property type="match status" value="1"/>
</dbReference>
<name>Q90W84_DICLA</name>
<dbReference type="PANTHER" id="PTHR10078:SF30">
    <property type="entry name" value="INTERLEUKIN-1 BETA"/>
    <property type="match status" value="1"/>
</dbReference>
<dbReference type="GO" id="GO:0006955">
    <property type="term" value="P:immune response"/>
    <property type="evidence" value="ECO:0007669"/>
    <property type="project" value="InterPro"/>
</dbReference>
<evidence type="ECO:0000313" key="16">
    <source>
        <dbReference type="Proteomes" id="UP000694389"/>
    </source>
</evidence>
<dbReference type="InterPro" id="IPR008996">
    <property type="entry name" value="IL1/FGF"/>
</dbReference>
<evidence type="ECO:0000256" key="1">
    <source>
        <dbReference type="ARBA" id="ARBA00004371"/>
    </source>
</evidence>
<dbReference type="SUPFAM" id="SSF50353">
    <property type="entry name" value="Cytokine"/>
    <property type="match status" value="1"/>
</dbReference>